<dbReference type="RefSeq" id="WP_190426425.1">
    <property type="nucleotide sequence ID" value="NZ_JAAOCA010000050.1"/>
</dbReference>
<feature type="signal peptide" evidence="2">
    <location>
        <begin position="1"/>
        <end position="20"/>
    </location>
</feature>
<keyword evidence="2" id="KW-0732">Signal</keyword>
<evidence type="ECO:0000256" key="2">
    <source>
        <dbReference type="SAM" id="SignalP"/>
    </source>
</evidence>
<evidence type="ECO:0000256" key="1">
    <source>
        <dbReference type="SAM" id="MobiDB-lite"/>
    </source>
</evidence>
<dbReference type="PANTHER" id="PTHR38102">
    <property type="entry name" value="PERIPLASMIC CHAPERONE SPY"/>
    <property type="match status" value="1"/>
</dbReference>
<dbReference type="Proteomes" id="UP000805841">
    <property type="component" value="Unassembled WGS sequence"/>
</dbReference>
<organism evidence="3 4">
    <name type="scientific">Pseudomonas typographi</name>
    <dbReference type="NCBI Taxonomy" id="2715964"/>
    <lineage>
        <taxon>Bacteria</taxon>
        <taxon>Pseudomonadati</taxon>
        <taxon>Pseudomonadota</taxon>
        <taxon>Gammaproteobacteria</taxon>
        <taxon>Pseudomonadales</taxon>
        <taxon>Pseudomonadaceae</taxon>
        <taxon>Pseudomonas</taxon>
    </lineage>
</organism>
<keyword evidence="4" id="KW-1185">Reference proteome</keyword>
<feature type="region of interest" description="Disordered" evidence="1">
    <location>
        <begin position="88"/>
        <end position="146"/>
    </location>
</feature>
<reference evidence="3 4" key="1">
    <citation type="journal article" date="2020" name="Insects">
        <title>Bacteria Belonging to Pseudomonas typographi sp. nov. from the Bark Beetle Ips typographus Have Genomic Potential to Aid in the Host Ecology.</title>
        <authorList>
            <person name="Peral-Aranega E."/>
            <person name="Saati-Santamaria Z."/>
            <person name="Kolarik M."/>
            <person name="Rivas R."/>
            <person name="Garcia-Fraile P."/>
        </authorList>
    </citation>
    <scope>NUCLEOTIDE SEQUENCE [LARGE SCALE GENOMIC DNA]</scope>
    <source>
        <strain evidence="3 4">CA3A</strain>
    </source>
</reference>
<dbReference type="EMBL" id="JAAOCA010000050">
    <property type="protein sequence ID" value="MBD1602058.1"/>
    <property type="molecule type" value="Genomic_DNA"/>
</dbReference>
<evidence type="ECO:0000313" key="3">
    <source>
        <dbReference type="EMBL" id="MBD1602058.1"/>
    </source>
</evidence>
<feature type="chain" id="PRO_5045521136" evidence="2">
    <location>
        <begin position="21"/>
        <end position="146"/>
    </location>
</feature>
<feature type="compositionally biased region" description="Basic and acidic residues" evidence="1">
    <location>
        <begin position="115"/>
        <end position="131"/>
    </location>
</feature>
<evidence type="ECO:0000313" key="4">
    <source>
        <dbReference type="Proteomes" id="UP000805841"/>
    </source>
</evidence>
<dbReference type="InterPro" id="IPR052211">
    <property type="entry name" value="Cpx_auxiliary_protein"/>
</dbReference>
<proteinExistence type="predicted"/>
<sequence>MRKTLIALMFATTLPAVAMAAAPEAGPAPFAPGPMMEGGHRGGPDMFGTLDLSREQRLQVRKLMGEQMQQRHQITEAFLNKLPAADQKAMQDQLKASEDKTRSGIRAVLNPEQQKQFDEIKQQQDQRRAEWAEFQAWKAQKDKKGQ</sequence>
<dbReference type="Gene3D" id="1.20.120.1490">
    <property type="match status" value="1"/>
</dbReference>
<accession>A0ABR7Z9L9</accession>
<gene>
    <name evidence="3" type="ORF">HAQ05_25600</name>
</gene>
<comment type="caution">
    <text evidence="3">The sequence shown here is derived from an EMBL/GenBank/DDBJ whole genome shotgun (WGS) entry which is preliminary data.</text>
</comment>
<dbReference type="PANTHER" id="PTHR38102:SF1">
    <property type="entry name" value="PERIPLASMIC CHAPERONE SPY"/>
    <property type="match status" value="1"/>
</dbReference>
<name>A0ABR7Z9L9_9PSED</name>
<protein>
    <submittedName>
        <fullName evidence="3">LTXXQ domain protein</fullName>
    </submittedName>
</protein>